<name>A0ABV7EWZ4_9BURK</name>
<organism evidence="2 3">
    <name type="scientific">Undibacterium arcticum</name>
    <dbReference type="NCBI Taxonomy" id="1762892"/>
    <lineage>
        <taxon>Bacteria</taxon>
        <taxon>Pseudomonadati</taxon>
        <taxon>Pseudomonadota</taxon>
        <taxon>Betaproteobacteria</taxon>
        <taxon>Burkholderiales</taxon>
        <taxon>Oxalobacteraceae</taxon>
        <taxon>Undibacterium</taxon>
    </lineage>
</organism>
<dbReference type="SUPFAM" id="SSF51735">
    <property type="entry name" value="NAD(P)-binding Rossmann-fold domains"/>
    <property type="match status" value="1"/>
</dbReference>
<feature type="domain" description="NAD-dependent epimerase/dehydratase" evidence="1">
    <location>
        <begin position="12"/>
        <end position="186"/>
    </location>
</feature>
<proteinExistence type="predicted"/>
<sequence length="292" mass="32669">MATTGDSLRKIIAVTGGSGRLGQYVVKQLMHTFDVKVLDLKRPPQDLPYAEVDVLDLAALRRELAGVDAVIHLAAIDFDLQASPEAYIHVNVLGTWNVLQAAHELGIRRVVLCSSVSACGLSEANPAFAPDYLPIDEAHARYPVQAYSVSKLIMEEIAQSFVRRGDIEVLCLRPMMVLIPENIQPTVARAADIDTRWLFYYISPEDCARAFECALTARDVKFGVFFITAEDSCRDEPTLVWLQRALGKLPEIRDKQRFEKNPYASVFDGSQAREVLGFTPTSNWREITLTRR</sequence>
<dbReference type="Gene3D" id="3.40.50.720">
    <property type="entry name" value="NAD(P)-binding Rossmann-like Domain"/>
    <property type="match status" value="1"/>
</dbReference>
<evidence type="ECO:0000313" key="2">
    <source>
        <dbReference type="EMBL" id="MFC3106454.1"/>
    </source>
</evidence>
<dbReference type="PANTHER" id="PTHR43245">
    <property type="entry name" value="BIFUNCTIONAL POLYMYXIN RESISTANCE PROTEIN ARNA"/>
    <property type="match status" value="1"/>
</dbReference>
<dbReference type="InterPro" id="IPR001509">
    <property type="entry name" value="Epimerase_deHydtase"/>
</dbReference>
<comment type="caution">
    <text evidence="2">The sequence shown here is derived from an EMBL/GenBank/DDBJ whole genome shotgun (WGS) entry which is preliminary data.</text>
</comment>
<accession>A0ABV7EWZ4</accession>
<dbReference type="InterPro" id="IPR036291">
    <property type="entry name" value="NAD(P)-bd_dom_sf"/>
</dbReference>
<keyword evidence="3" id="KW-1185">Reference proteome</keyword>
<dbReference type="InterPro" id="IPR050177">
    <property type="entry name" value="Lipid_A_modif_metabolic_enz"/>
</dbReference>
<dbReference type="EMBL" id="JBHRTP010000002">
    <property type="protein sequence ID" value="MFC3106454.1"/>
    <property type="molecule type" value="Genomic_DNA"/>
</dbReference>
<evidence type="ECO:0000259" key="1">
    <source>
        <dbReference type="Pfam" id="PF01370"/>
    </source>
</evidence>
<protein>
    <submittedName>
        <fullName evidence="2">NAD-dependent epimerase/dehydratase family protein</fullName>
    </submittedName>
</protein>
<evidence type="ECO:0000313" key="3">
    <source>
        <dbReference type="Proteomes" id="UP001595530"/>
    </source>
</evidence>
<dbReference type="Proteomes" id="UP001595530">
    <property type="component" value="Unassembled WGS sequence"/>
</dbReference>
<gene>
    <name evidence="2" type="ORF">ACFOFO_00505</name>
</gene>
<reference evidence="3" key="1">
    <citation type="journal article" date="2019" name="Int. J. Syst. Evol. Microbiol.">
        <title>The Global Catalogue of Microorganisms (GCM) 10K type strain sequencing project: providing services to taxonomists for standard genome sequencing and annotation.</title>
        <authorList>
            <consortium name="The Broad Institute Genomics Platform"/>
            <consortium name="The Broad Institute Genome Sequencing Center for Infectious Disease"/>
            <person name="Wu L."/>
            <person name="Ma J."/>
        </authorList>
    </citation>
    <scope>NUCLEOTIDE SEQUENCE [LARGE SCALE GENOMIC DNA]</scope>
    <source>
        <strain evidence="3">KCTC 42986</strain>
    </source>
</reference>
<dbReference type="Pfam" id="PF01370">
    <property type="entry name" value="Epimerase"/>
    <property type="match status" value="1"/>
</dbReference>
<dbReference type="RefSeq" id="WP_390324894.1">
    <property type="nucleotide sequence ID" value="NZ_JBHRTP010000002.1"/>
</dbReference>